<dbReference type="Gene3D" id="3.40.50.1820">
    <property type="entry name" value="alpha/beta hydrolase"/>
    <property type="match status" value="1"/>
</dbReference>
<organism evidence="7 8">
    <name type="scientific">Loxostege sticticalis</name>
    <name type="common">Beet webworm moth</name>
    <dbReference type="NCBI Taxonomy" id="481309"/>
    <lineage>
        <taxon>Eukaryota</taxon>
        <taxon>Metazoa</taxon>
        <taxon>Ecdysozoa</taxon>
        <taxon>Arthropoda</taxon>
        <taxon>Hexapoda</taxon>
        <taxon>Insecta</taxon>
        <taxon>Pterygota</taxon>
        <taxon>Neoptera</taxon>
        <taxon>Endopterygota</taxon>
        <taxon>Lepidoptera</taxon>
        <taxon>Glossata</taxon>
        <taxon>Ditrysia</taxon>
        <taxon>Pyraloidea</taxon>
        <taxon>Crambidae</taxon>
        <taxon>Pyraustinae</taxon>
        <taxon>Loxostege</taxon>
    </lineage>
</organism>
<dbReference type="GO" id="GO:0005576">
    <property type="term" value="C:extracellular region"/>
    <property type="evidence" value="ECO:0007669"/>
    <property type="project" value="UniProtKB-SubCell"/>
</dbReference>
<comment type="caution">
    <text evidence="7">The sequence shown here is derived from an EMBL/GenBank/DDBJ whole genome shotgun (WGS) entry which is preliminary data.</text>
</comment>
<dbReference type="Proteomes" id="UP001549921">
    <property type="component" value="Unassembled WGS sequence"/>
</dbReference>
<dbReference type="Pfam" id="PF00151">
    <property type="entry name" value="Lipase"/>
    <property type="match status" value="1"/>
</dbReference>
<dbReference type="PANTHER" id="PTHR11610">
    <property type="entry name" value="LIPASE"/>
    <property type="match status" value="1"/>
</dbReference>
<evidence type="ECO:0000256" key="5">
    <source>
        <dbReference type="SAM" id="SignalP"/>
    </source>
</evidence>
<keyword evidence="5" id="KW-0732">Signal</keyword>
<gene>
    <name evidence="7" type="ORF">ABMA28_016112</name>
</gene>
<feature type="domain" description="Lipase" evidence="6">
    <location>
        <begin position="86"/>
        <end position="327"/>
    </location>
</feature>
<dbReference type="PANTHER" id="PTHR11610:SF173">
    <property type="entry name" value="LIPASE DOMAIN-CONTAINING PROTEIN-RELATED"/>
    <property type="match status" value="1"/>
</dbReference>
<accession>A0ABD0T7Q8</accession>
<dbReference type="InterPro" id="IPR000734">
    <property type="entry name" value="TAG_lipase"/>
</dbReference>
<dbReference type="InterPro" id="IPR029058">
    <property type="entry name" value="AB_hydrolase_fold"/>
</dbReference>
<comment type="subcellular location">
    <subcellularLocation>
        <location evidence="1">Secreted</location>
    </subcellularLocation>
</comment>
<feature type="signal peptide" evidence="5">
    <location>
        <begin position="1"/>
        <end position="18"/>
    </location>
</feature>
<dbReference type="EMBL" id="JBEDNZ010000008">
    <property type="protein sequence ID" value="KAL0839382.1"/>
    <property type="molecule type" value="Genomic_DNA"/>
</dbReference>
<evidence type="ECO:0000313" key="8">
    <source>
        <dbReference type="Proteomes" id="UP001549921"/>
    </source>
</evidence>
<evidence type="ECO:0000259" key="6">
    <source>
        <dbReference type="Pfam" id="PF00151"/>
    </source>
</evidence>
<reference evidence="7 8" key="1">
    <citation type="submission" date="2024-06" db="EMBL/GenBank/DDBJ databases">
        <title>A chromosome-level genome assembly of beet webworm, Loxostege sticticalis.</title>
        <authorList>
            <person name="Zhang Y."/>
        </authorList>
    </citation>
    <scope>NUCLEOTIDE SEQUENCE [LARGE SCALE GENOMIC DNA]</scope>
    <source>
        <strain evidence="7">AQ028</strain>
        <tissue evidence="7">Male pupae</tissue>
    </source>
</reference>
<sequence length="361" mass="39852">MLKKITVLLTFCALYVFCFNIGGPAGFMSDCPGMNRTTKLSERTRRQQSVVVIRPSKGILSGLIAEKRCSISHAGAACTADHVDLTKRKTQVVIGGYLNSASSLLVRSVVQPYLDLGRNVIVVEIFPLLLRTYPVAARVTKPFGELIGEYLAALTDHGLAANRLEMLGASLGAHISSYAAEKFMDLTGTKLNRLSALDPAGPCFRNLPYSRRLNHHVARRVDVLHTNIDGFGIADPLGHVDFYANGGEYQHAIKKEFLLPCLVYCSHTRSAFYWIKAYMNPEEFVAVRCDSVTSARRGDCYRTNVTTNLLGPKTDFKKPGIYYLPTNGAPPYYRGQDALKSRSFGSNTYLLQVAPDEDITL</sequence>
<name>A0ABD0T7Q8_LOXSC</name>
<dbReference type="SUPFAM" id="SSF53474">
    <property type="entry name" value="alpha/beta-Hydrolases"/>
    <property type="match status" value="1"/>
</dbReference>
<comment type="similarity">
    <text evidence="2 4">Belongs to the AB hydrolase superfamily. Lipase family.</text>
</comment>
<evidence type="ECO:0000256" key="2">
    <source>
        <dbReference type="ARBA" id="ARBA00010701"/>
    </source>
</evidence>
<proteinExistence type="inferred from homology"/>
<evidence type="ECO:0000256" key="4">
    <source>
        <dbReference type="RuleBase" id="RU004262"/>
    </source>
</evidence>
<keyword evidence="3" id="KW-0964">Secreted</keyword>
<dbReference type="AlphaFoldDB" id="A0ABD0T7Q8"/>
<feature type="chain" id="PRO_5044863798" description="Lipase domain-containing protein" evidence="5">
    <location>
        <begin position="19"/>
        <end position="361"/>
    </location>
</feature>
<evidence type="ECO:0000256" key="3">
    <source>
        <dbReference type="ARBA" id="ARBA00022525"/>
    </source>
</evidence>
<protein>
    <recommendedName>
        <fullName evidence="6">Lipase domain-containing protein</fullName>
    </recommendedName>
</protein>
<evidence type="ECO:0000313" key="7">
    <source>
        <dbReference type="EMBL" id="KAL0839382.1"/>
    </source>
</evidence>
<dbReference type="InterPro" id="IPR013818">
    <property type="entry name" value="Lipase"/>
</dbReference>
<evidence type="ECO:0000256" key="1">
    <source>
        <dbReference type="ARBA" id="ARBA00004613"/>
    </source>
</evidence>